<dbReference type="Proteomes" id="UP000067444">
    <property type="component" value="Chromosome"/>
</dbReference>
<dbReference type="AlphaFoldDB" id="A0A0K0Y9V3"/>
<organism evidence="1 2">
    <name type="scientific">Octadecabacter temperatus</name>
    <dbReference type="NCBI Taxonomy" id="1458307"/>
    <lineage>
        <taxon>Bacteria</taxon>
        <taxon>Pseudomonadati</taxon>
        <taxon>Pseudomonadota</taxon>
        <taxon>Alphaproteobacteria</taxon>
        <taxon>Rhodobacterales</taxon>
        <taxon>Roseobacteraceae</taxon>
        <taxon>Octadecabacter</taxon>
    </lineage>
</organism>
<dbReference type="RefSeq" id="WP_268794159.1">
    <property type="nucleotide sequence ID" value="NZ_CP012160.1"/>
</dbReference>
<name>A0A0K0Y9V3_9RHOB</name>
<protein>
    <submittedName>
        <fullName evidence="1">Uncharacterized protein</fullName>
    </submittedName>
</protein>
<dbReference type="STRING" id="1458307.OSB_31690"/>
<evidence type="ECO:0000313" key="1">
    <source>
        <dbReference type="EMBL" id="AKS47682.1"/>
    </source>
</evidence>
<dbReference type="EMBL" id="CP012160">
    <property type="protein sequence ID" value="AKS47682.1"/>
    <property type="molecule type" value="Genomic_DNA"/>
</dbReference>
<gene>
    <name evidence="1" type="ORF">OSB_31690</name>
</gene>
<accession>A0A0K0Y9V3</accession>
<keyword evidence="2" id="KW-1185">Reference proteome</keyword>
<sequence>MDTTLLIAVGGSSFLCGVALMYLVMMRTMKKRIAEGAMPS</sequence>
<reference evidence="1 2" key="1">
    <citation type="journal article" date="2015" name="Genome Announc.">
        <title>Closed Genome Sequence of Octadecabacter temperatus SB1, the First Mesophilic Species of the Genus Octadecabacter.</title>
        <authorList>
            <person name="Voget S."/>
            <person name="Billerbeck S."/>
            <person name="Simon M."/>
            <person name="Daniel R."/>
        </authorList>
    </citation>
    <scope>NUCLEOTIDE SEQUENCE [LARGE SCALE GENOMIC DNA]</scope>
    <source>
        <strain evidence="1 2">SB1</strain>
    </source>
</reference>
<proteinExistence type="predicted"/>
<evidence type="ECO:0000313" key="2">
    <source>
        <dbReference type="Proteomes" id="UP000067444"/>
    </source>
</evidence>
<dbReference type="KEGG" id="otm:OSB_31690"/>